<evidence type="ECO:0000256" key="4">
    <source>
        <dbReference type="ARBA" id="ARBA00022692"/>
    </source>
</evidence>
<keyword evidence="9" id="KW-1185">Reference proteome</keyword>
<comment type="subcellular location">
    <subcellularLocation>
        <location evidence="1">Cell membrane</location>
        <topology evidence="1">Multi-pass membrane protein</topology>
    </subcellularLocation>
</comment>
<dbReference type="PANTHER" id="PTHR30250">
    <property type="entry name" value="PST FAMILY PREDICTED COLANIC ACID TRANSPORTER"/>
    <property type="match status" value="1"/>
</dbReference>
<accession>D8IYR5</accession>
<dbReference type="PANTHER" id="PTHR30250:SF10">
    <property type="entry name" value="LIPOPOLYSACCHARIDE BIOSYNTHESIS PROTEIN WZXC"/>
    <property type="match status" value="1"/>
</dbReference>
<dbReference type="GO" id="GO:0005886">
    <property type="term" value="C:plasma membrane"/>
    <property type="evidence" value="ECO:0007669"/>
    <property type="project" value="UniProtKB-SubCell"/>
</dbReference>
<evidence type="ECO:0000256" key="1">
    <source>
        <dbReference type="ARBA" id="ARBA00004651"/>
    </source>
</evidence>
<feature type="transmembrane region" description="Helical" evidence="7">
    <location>
        <begin position="356"/>
        <end position="377"/>
    </location>
</feature>
<dbReference type="KEGG" id="hse:Hsero_2754"/>
<dbReference type="EMBL" id="CP002039">
    <property type="protein sequence ID" value="ADJ64250.1"/>
    <property type="molecule type" value="Genomic_DNA"/>
</dbReference>
<evidence type="ECO:0000256" key="7">
    <source>
        <dbReference type="SAM" id="Phobius"/>
    </source>
</evidence>
<dbReference type="HOGENOM" id="CLU_026911_6_1_4"/>
<feature type="transmembrane region" description="Helical" evidence="7">
    <location>
        <begin position="149"/>
        <end position="168"/>
    </location>
</feature>
<evidence type="ECO:0000313" key="8">
    <source>
        <dbReference type="EMBL" id="ADJ64250.1"/>
    </source>
</evidence>
<feature type="transmembrane region" description="Helical" evidence="7">
    <location>
        <begin position="12"/>
        <end position="36"/>
    </location>
</feature>
<feature type="transmembrane region" description="Helical" evidence="7">
    <location>
        <begin position="81"/>
        <end position="104"/>
    </location>
</feature>
<evidence type="ECO:0000256" key="3">
    <source>
        <dbReference type="ARBA" id="ARBA00022475"/>
    </source>
</evidence>
<feature type="transmembrane region" description="Helical" evidence="7">
    <location>
        <begin position="438"/>
        <end position="466"/>
    </location>
</feature>
<feature type="transmembrane region" description="Helical" evidence="7">
    <location>
        <begin position="48"/>
        <end position="69"/>
    </location>
</feature>
<evidence type="ECO:0000256" key="5">
    <source>
        <dbReference type="ARBA" id="ARBA00022989"/>
    </source>
</evidence>
<sequence length="500" mass="53427">MHNDLRSKTVKAISHVGLGNAVGKLVSLSTTLVLARLLSPAEYGLMEIAMMLIAFIGFFNEIGLTTAIVQRPQLSQEQVNGCFLIAMGCSVVLFLLTLLAAGPLAGFFRQPQLQPMISTLAVGFIMGAAGSVPEAFLRKQMQFKAMAGITILGIVLQSAVSLGLALAGMGVWSLVWGSLVATATYSGGYFLLSPWRPRGRYGVREAVELVLFGLHVITSRVFWYLYSNADRAIVGRVLGAASLGIYGMAFSLATLPSSQITSLVINVAAPLFAKLQHEPARLNAVLVNMTRGIAYVVYPALMGMLACSHELILVVLGPQWEQCQVPFSALCLMGLVKSVDPLLSQVLTAIGQVKRLVAYTALCAVTMSLAFAVGAWADGLRGVSAAWVLVYPLLSVKLLHDVARLTGLSMRGYYRALLPILAGALAMLAVLLGVRAGLYALALPVPLILVLEILSGALAYLAWIVYVDRHAVGEIGQILVDLGVPAARLQRWPFVRKGQP</sequence>
<organism evidence="8 9">
    <name type="scientific">Herbaspirillum seropedicae (strain SmR1)</name>
    <dbReference type="NCBI Taxonomy" id="757424"/>
    <lineage>
        <taxon>Bacteria</taxon>
        <taxon>Pseudomonadati</taxon>
        <taxon>Pseudomonadota</taxon>
        <taxon>Betaproteobacteria</taxon>
        <taxon>Burkholderiales</taxon>
        <taxon>Oxalobacteraceae</taxon>
        <taxon>Herbaspirillum</taxon>
    </lineage>
</organism>
<dbReference type="CDD" id="cd13127">
    <property type="entry name" value="MATE_tuaB_like"/>
    <property type="match status" value="1"/>
</dbReference>
<feature type="transmembrane region" description="Helical" evidence="7">
    <location>
        <begin position="383"/>
        <end position="400"/>
    </location>
</feature>
<protein>
    <submittedName>
        <fullName evidence="8">Export protein</fullName>
    </submittedName>
</protein>
<dbReference type="eggNOG" id="COG2244">
    <property type="taxonomic scope" value="Bacteria"/>
</dbReference>
<evidence type="ECO:0000256" key="2">
    <source>
        <dbReference type="ARBA" id="ARBA00007430"/>
    </source>
</evidence>
<feature type="transmembrane region" description="Helical" evidence="7">
    <location>
        <begin position="174"/>
        <end position="194"/>
    </location>
</feature>
<dbReference type="Proteomes" id="UP000000329">
    <property type="component" value="Chromosome"/>
</dbReference>
<dbReference type="STRING" id="757424.Hsero_2754"/>
<comment type="similarity">
    <text evidence="2">Belongs to the polysaccharide synthase family.</text>
</comment>
<keyword evidence="4 7" id="KW-0812">Transmembrane</keyword>
<evidence type="ECO:0000256" key="6">
    <source>
        <dbReference type="ARBA" id="ARBA00023136"/>
    </source>
</evidence>
<dbReference type="AlphaFoldDB" id="D8IYR5"/>
<keyword evidence="3" id="KW-1003">Cell membrane</keyword>
<keyword evidence="6 7" id="KW-0472">Membrane</keyword>
<proteinExistence type="inferred from homology"/>
<dbReference type="Pfam" id="PF13440">
    <property type="entry name" value="Polysacc_synt_3"/>
    <property type="match status" value="1"/>
</dbReference>
<keyword evidence="5 7" id="KW-1133">Transmembrane helix</keyword>
<dbReference type="InterPro" id="IPR050833">
    <property type="entry name" value="Poly_Biosynth_Transport"/>
</dbReference>
<feature type="transmembrane region" description="Helical" evidence="7">
    <location>
        <begin position="412"/>
        <end position="432"/>
    </location>
</feature>
<evidence type="ECO:0000313" key="9">
    <source>
        <dbReference type="Proteomes" id="UP000000329"/>
    </source>
</evidence>
<gene>
    <name evidence="8" type="ordered locus">Hsero_2754</name>
</gene>
<name>D8IYR5_HERSS</name>
<feature type="transmembrane region" description="Helical" evidence="7">
    <location>
        <begin position="116"/>
        <end position="137"/>
    </location>
</feature>
<feature type="transmembrane region" description="Helical" evidence="7">
    <location>
        <begin position="206"/>
        <end position="226"/>
    </location>
</feature>
<reference evidence="8 9" key="1">
    <citation type="submission" date="2010-04" db="EMBL/GenBank/DDBJ databases">
        <title>The genome of Herbaspirillum seropedicae SmR1, an endophytic, nitrogen-fixing, plant-growth promoting beta-Proteobacteria.</title>
        <authorList>
            <person name="Pedrosa F.O."/>
            <person name="Monteiro R.A."/>
            <person name="Wassem R."/>
            <person name="Cruz L.M."/>
            <person name="Ayub R.A."/>
            <person name="Colauto N.B."/>
            <person name="Fernandez M.A."/>
            <person name="Fungaro M.H.P."/>
            <person name="Grisard E.C."/>
            <person name="Hungria M."/>
            <person name="Madeira H.M.F."/>
            <person name="Nodari R.O."/>
            <person name="Osaku C.A."/>
            <person name="Petzl-Erler M.L."/>
            <person name="Terenzi H."/>
            <person name="Vieira L.G.E."/>
            <person name="Almeida M.I.M."/>
            <person name="Alves L.R."/>
            <person name="Arantes O.M.N."/>
            <person name="Balsanelli E."/>
            <person name="Barcellos F.G."/>
            <person name="Baura V.A."/>
            <person name="Binde D.R."/>
            <person name="Campo R.J."/>
            <person name="Chubatsu L.S."/>
            <person name="Chueire L.M.O."/>
            <person name="Ciferri R.R."/>
            <person name="Correa L.C."/>
            <person name="da Conceicao Silva J.L."/>
            <person name="Dabul A.N.G."/>
            <person name="Dambros B.P."/>
            <person name="Faoro H."/>
            <person name="Favetti A."/>
            <person name="Friedermann G."/>
            <person name="Furlaneto M.C."/>
            <person name="Gasques L.S."/>
            <person name="Gimenes C.C.T."/>
            <person name="Gioppo N.M.R."/>
            <person name="Glienke-Blanco C."/>
            <person name="Godoy L.P."/>
            <person name="Guerra M.P."/>
            <person name="Karp S."/>
            <person name="Kava-Cordeiro V."/>
            <person name="Margarido V.P."/>
            <person name="Mathioni S.M."/>
            <person name="Menck-Soares M.A."/>
            <person name="Murace N.K."/>
            <person name="Nicolas M.F."/>
            <person name="Oliveira C.E.C."/>
            <person name="Pagnan N.A.B."/>
            <person name="Pamphile J.A."/>
            <person name="Patussi E.V."/>
            <person name="Pereira L.F.P."/>
            <person name="Pereira-Ferrari L."/>
            <person name="Pinto F.G.S."/>
            <person name="Precoma C."/>
            <person name="Prioli A.J."/>
            <person name="Prioli S.M.A.P."/>
            <person name="Raittz R.T."/>
            <person name="Ramos H.J.O."/>
            <person name="Ribeiro E.M.S.F."/>
            <person name="Rigo L.U."/>
            <person name="Rocha C.L.M.S.C."/>
            <person name="Rocha S.N."/>
            <person name="Santos K."/>
            <person name="Satori D."/>
            <person name="Silva A.G."/>
            <person name="Simao R.C.G."/>
            <person name="Soares M.A.M."/>
            <person name="Souza E.M."/>
            <person name="Steffens M.B.R."/>
            <person name="Steindel M."/>
            <person name="Tadra-Sfeir M.Z."/>
            <person name="Takahashi E.K."/>
            <person name="Torres R.A."/>
            <person name="Valle J.S."/>
            <person name="Vernal J.I."/>
            <person name="Vilas-Boas L.A."/>
            <person name="Watanabe M.A.E."/>
            <person name="Weiss V.A."/>
            <person name="Yates M.A."/>
            <person name="Souza E.M."/>
        </authorList>
    </citation>
    <scope>NUCLEOTIDE SEQUENCE [LARGE SCALE GENOMIC DNA]</scope>
    <source>
        <strain evidence="8 9">SmR1</strain>
    </source>
</reference>